<feature type="region of interest" description="Disordered" evidence="1">
    <location>
        <begin position="36"/>
        <end position="295"/>
    </location>
</feature>
<sequence length="316" mass="32004">MMMRPVVCLLVFLLSVASLCVGGEVKPDEKLLHEAAASECPTESQESCPTEEKAAAPHSPPLPIQQPQAPSGGDDCTTGPPCSTSSRVATTASPTDCETLPKKEGCPESVPQTETNCGEGSGNTCPKEQQALTEAEEDTRSGQDSKGDRGLSGSETPHSTGKTSQNGPGGPSTDTDPSNPSPNVAEPAAPAPSGESVGASTTADQPETNRNSDAGGNSIQPDGDATQPSSDKESNDGSENTNTGSGTTSEGDGSTSNQTEGVAGNTDTTTITTTTLPPELTNNKKGDADSSSSISSSVWVRVPLLIVVTLACILVC</sequence>
<feature type="compositionally biased region" description="Low complexity" evidence="1">
    <location>
        <begin position="171"/>
        <end position="200"/>
    </location>
</feature>
<name>A0A1X0NFT9_9TRYP</name>
<feature type="compositionally biased region" description="Polar residues" evidence="1">
    <location>
        <begin position="201"/>
        <end position="220"/>
    </location>
</feature>
<feature type="chain" id="PRO_5012326280" evidence="2">
    <location>
        <begin position="23"/>
        <end position="316"/>
    </location>
</feature>
<reference evidence="3 4" key="1">
    <citation type="submission" date="2017-03" db="EMBL/GenBank/DDBJ databases">
        <title>An alternative strategy for trypanosome survival in the mammalian bloodstream revealed through genome and transcriptome analysis of the ubiquitous bovine parasite Trypanosoma (Megatrypanum) theileri.</title>
        <authorList>
            <person name="Kelly S."/>
            <person name="Ivens A."/>
            <person name="Mott A."/>
            <person name="O'Neill E."/>
            <person name="Emms D."/>
            <person name="Macleod O."/>
            <person name="Voorheis P."/>
            <person name="Matthews J."/>
            <person name="Matthews K."/>
            <person name="Carrington M."/>
        </authorList>
    </citation>
    <scope>NUCLEOTIDE SEQUENCE [LARGE SCALE GENOMIC DNA]</scope>
    <source>
        <strain evidence="3">Edinburgh</strain>
    </source>
</reference>
<accession>A0A1X0NFT9</accession>
<evidence type="ECO:0000313" key="4">
    <source>
        <dbReference type="Proteomes" id="UP000192257"/>
    </source>
</evidence>
<dbReference type="GeneID" id="39990829"/>
<proteinExistence type="predicted"/>
<gene>
    <name evidence="3" type="ORF">TM35_000641080</name>
</gene>
<dbReference type="VEuPathDB" id="TriTrypDB:TM35_000641080"/>
<feature type="compositionally biased region" description="Low complexity" evidence="1">
    <location>
        <begin position="237"/>
        <end position="257"/>
    </location>
</feature>
<keyword evidence="2" id="KW-0732">Signal</keyword>
<organism evidence="3 4">
    <name type="scientific">Trypanosoma theileri</name>
    <dbReference type="NCBI Taxonomy" id="67003"/>
    <lineage>
        <taxon>Eukaryota</taxon>
        <taxon>Discoba</taxon>
        <taxon>Euglenozoa</taxon>
        <taxon>Kinetoplastea</taxon>
        <taxon>Metakinetoplastina</taxon>
        <taxon>Trypanosomatida</taxon>
        <taxon>Trypanosomatidae</taxon>
        <taxon>Trypanosoma</taxon>
    </lineage>
</organism>
<evidence type="ECO:0000256" key="1">
    <source>
        <dbReference type="SAM" id="MobiDB-lite"/>
    </source>
</evidence>
<protein>
    <submittedName>
        <fullName evidence="3">Uncharacterized protein</fullName>
    </submittedName>
</protein>
<feature type="signal peptide" evidence="2">
    <location>
        <begin position="1"/>
        <end position="22"/>
    </location>
</feature>
<evidence type="ECO:0000313" key="3">
    <source>
        <dbReference type="EMBL" id="ORC83576.1"/>
    </source>
</evidence>
<feature type="compositionally biased region" description="Polar residues" evidence="1">
    <location>
        <begin position="110"/>
        <end position="132"/>
    </location>
</feature>
<dbReference type="AlphaFoldDB" id="A0A1X0NFT9"/>
<keyword evidence="4" id="KW-1185">Reference proteome</keyword>
<feature type="compositionally biased region" description="Basic and acidic residues" evidence="1">
    <location>
        <begin position="138"/>
        <end position="149"/>
    </location>
</feature>
<feature type="compositionally biased region" description="Low complexity" evidence="1">
    <location>
        <begin position="266"/>
        <end position="275"/>
    </location>
</feature>
<dbReference type="RefSeq" id="XP_028877642.1">
    <property type="nucleotide sequence ID" value="XM_029031049.1"/>
</dbReference>
<dbReference type="EMBL" id="NBCO01000064">
    <property type="protein sequence ID" value="ORC83576.1"/>
    <property type="molecule type" value="Genomic_DNA"/>
</dbReference>
<feature type="compositionally biased region" description="Polar residues" evidence="1">
    <location>
        <begin position="153"/>
        <end position="166"/>
    </location>
</feature>
<feature type="compositionally biased region" description="Polar residues" evidence="1">
    <location>
        <begin position="80"/>
        <end position="96"/>
    </location>
</feature>
<dbReference type="Proteomes" id="UP000192257">
    <property type="component" value="Unassembled WGS sequence"/>
</dbReference>
<evidence type="ECO:0000256" key="2">
    <source>
        <dbReference type="SAM" id="SignalP"/>
    </source>
</evidence>
<comment type="caution">
    <text evidence="3">The sequence shown here is derived from an EMBL/GenBank/DDBJ whole genome shotgun (WGS) entry which is preliminary data.</text>
</comment>